<evidence type="ECO:0000313" key="2">
    <source>
        <dbReference type="EMBL" id="TPD72050.1"/>
    </source>
</evidence>
<reference evidence="2 3" key="1">
    <citation type="submission" date="2019-06" db="EMBL/GenBank/DDBJ databases">
        <title>Flavobacterium sp. MaA-Y11 from geoumgang.</title>
        <authorList>
            <person name="Jeong S."/>
        </authorList>
    </citation>
    <scope>NUCLEOTIDE SEQUENCE [LARGE SCALE GENOMIC DNA]</scope>
    <source>
        <strain evidence="2 3">MaA-Y11</strain>
    </source>
</reference>
<dbReference type="RefSeq" id="WP_082482145.1">
    <property type="nucleotide sequence ID" value="NZ_VFJE01000050.1"/>
</dbReference>
<keyword evidence="1" id="KW-0812">Transmembrane</keyword>
<dbReference type="Pfam" id="PF12669">
    <property type="entry name" value="FeoB_associated"/>
    <property type="match status" value="1"/>
</dbReference>
<dbReference type="Proteomes" id="UP000319175">
    <property type="component" value="Unassembled WGS sequence"/>
</dbReference>
<sequence>MNIQEIIAYLLVAGAFAFLVKKFFWKKKKAGNCGNDDCGCH</sequence>
<evidence type="ECO:0000313" key="3">
    <source>
        <dbReference type="Proteomes" id="UP000319175"/>
    </source>
</evidence>
<name>A0A501QGZ3_9FLAO</name>
<dbReference type="EMBL" id="VFJE01000050">
    <property type="protein sequence ID" value="TPD72050.1"/>
    <property type="molecule type" value="Genomic_DNA"/>
</dbReference>
<feature type="transmembrane region" description="Helical" evidence="1">
    <location>
        <begin position="6"/>
        <end position="24"/>
    </location>
</feature>
<comment type="caution">
    <text evidence="2">The sequence shown here is derived from an EMBL/GenBank/DDBJ whole genome shotgun (WGS) entry which is preliminary data.</text>
</comment>
<accession>A0A501QGZ3</accession>
<reference evidence="2 3" key="2">
    <citation type="submission" date="2019-06" db="EMBL/GenBank/DDBJ databases">
        <authorList>
            <person name="Seo Y."/>
        </authorList>
    </citation>
    <scope>NUCLEOTIDE SEQUENCE [LARGE SCALE GENOMIC DNA]</scope>
    <source>
        <strain evidence="2 3">MaA-Y11</strain>
    </source>
</reference>
<keyword evidence="1" id="KW-1133">Transmembrane helix</keyword>
<protein>
    <submittedName>
        <fullName evidence="2">FeoB-associated Cys-rich membrane protein</fullName>
    </submittedName>
</protein>
<organism evidence="2 3">
    <name type="scientific">Flavobacterium microcysteis</name>
    <dbReference type="NCBI Taxonomy" id="2596891"/>
    <lineage>
        <taxon>Bacteria</taxon>
        <taxon>Pseudomonadati</taxon>
        <taxon>Bacteroidota</taxon>
        <taxon>Flavobacteriia</taxon>
        <taxon>Flavobacteriales</taxon>
        <taxon>Flavobacteriaceae</taxon>
        <taxon>Flavobacterium</taxon>
    </lineage>
</organism>
<proteinExistence type="predicted"/>
<gene>
    <name evidence="2" type="ORF">FJA49_03965</name>
</gene>
<keyword evidence="3" id="KW-1185">Reference proteome</keyword>
<evidence type="ECO:0000256" key="1">
    <source>
        <dbReference type="SAM" id="Phobius"/>
    </source>
</evidence>
<keyword evidence="1" id="KW-0472">Membrane</keyword>
<dbReference type="AlphaFoldDB" id="A0A501QGZ3"/>